<evidence type="ECO:0000256" key="2">
    <source>
        <dbReference type="ARBA" id="ARBA00022679"/>
    </source>
</evidence>
<comment type="subcellular location">
    <subcellularLocation>
        <location evidence="1">Membrane</location>
    </subcellularLocation>
</comment>
<dbReference type="PANTHER" id="PTHR23063">
    <property type="entry name" value="PHOSPHOLIPID ACYLTRANSFERASE"/>
    <property type="match status" value="1"/>
</dbReference>
<dbReference type="EMBL" id="CP041730">
    <property type="protein sequence ID" value="QDQ28073.1"/>
    <property type="molecule type" value="Genomic_DNA"/>
</dbReference>
<keyword evidence="5" id="KW-0443">Lipid metabolism</keyword>
<reference evidence="11" key="1">
    <citation type="submission" date="2019-07" db="EMBL/GenBank/DDBJ databases">
        <title>Chitinimonas sp. nov., isolated from Ny-Alesund, arctica soil.</title>
        <authorList>
            <person name="Xu Q."/>
            <person name="Peng F."/>
        </authorList>
    </citation>
    <scope>NUCLEOTIDE SEQUENCE [LARGE SCALE GENOMIC DNA]</scope>
    <source>
        <strain evidence="11">R3-44</strain>
    </source>
</reference>
<dbReference type="KEGG" id="cari:FNU76_17935"/>
<keyword evidence="3 8" id="KW-0812">Transmembrane</keyword>
<keyword evidence="7 10" id="KW-0012">Acyltransferase</keyword>
<dbReference type="GO" id="GO:0016020">
    <property type="term" value="C:membrane"/>
    <property type="evidence" value="ECO:0007669"/>
    <property type="project" value="UniProtKB-SubCell"/>
</dbReference>
<dbReference type="GO" id="GO:0016746">
    <property type="term" value="F:acyltransferase activity"/>
    <property type="evidence" value="ECO:0007669"/>
    <property type="project" value="UniProtKB-KW"/>
</dbReference>
<name>A0A516SIV6_9NEIS</name>
<evidence type="ECO:0000256" key="3">
    <source>
        <dbReference type="ARBA" id="ARBA00022692"/>
    </source>
</evidence>
<evidence type="ECO:0000313" key="10">
    <source>
        <dbReference type="EMBL" id="QDQ28073.1"/>
    </source>
</evidence>
<dbReference type="CDD" id="cd07989">
    <property type="entry name" value="LPLAT_AGPAT-like"/>
    <property type="match status" value="1"/>
</dbReference>
<organism evidence="10 11">
    <name type="scientific">Chitinimonas arctica</name>
    <dbReference type="NCBI Taxonomy" id="2594795"/>
    <lineage>
        <taxon>Bacteria</taxon>
        <taxon>Pseudomonadati</taxon>
        <taxon>Pseudomonadota</taxon>
        <taxon>Betaproteobacteria</taxon>
        <taxon>Neisseriales</taxon>
        <taxon>Chitinibacteraceae</taxon>
        <taxon>Chitinimonas</taxon>
    </lineage>
</organism>
<evidence type="ECO:0000313" key="11">
    <source>
        <dbReference type="Proteomes" id="UP000317550"/>
    </source>
</evidence>
<protein>
    <submittedName>
        <fullName evidence="10">1-acyl-sn-glycerol-3-phosphate acyltransferase</fullName>
    </submittedName>
</protein>
<dbReference type="InterPro" id="IPR002123">
    <property type="entry name" value="Plipid/glycerol_acylTrfase"/>
</dbReference>
<feature type="domain" description="Phospholipid/glycerol acyltransferase" evidence="9">
    <location>
        <begin position="94"/>
        <end position="206"/>
    </location>
</feature>
<proteinExistence type="predicted"/>
<evidence type="ECO:0000256" key="7">
    <source>
        <dbReference type="ARBA" id="ARBA00023315"/>
    </source>
</evidence>
<evidence type="ECO:0000256" key="5">
    <source>
        <dbReference type="ARBA" id="ARBA00023098"/>
    </source>
</evidence>
<sequence>MAKIRASSKANYAASSPDPDPAMIALLRFAWRLLAILDFLLFTPVLLLLALPPRRMVARLYPPLFHAWCRAFVRALGVELRLHQHYLGSLPSRYILVANHPSAFEDIGIPALFPVRSLAKAEVADWWLVGRVAVAADTLFVRRDSADSRKAATQALIAAARGGSCLALYPEGGCKGRRLGGRFFNGAFIASFESGLPILPVFLHYQAQESFEWADQHLLQKLWQIAMARNPRADYHVFEPIVPANFDSPEAMKEYVHRLYLGWQKRFLE</sequence>
<dbReference type="Proteomes" id="UP000317550">
    <property type="component" value="Chromosome"/>
</dbReference>
<keyword evidence="2 10" id="KW-0808">Transferase</keyword>
<dbReference type="Pfam" id="PF01553">
    <property type="entry name" value="Acyltransferase"/>
    <property type="match status" value="1"/>
</dbReference>
<dbReference type="SUPFAM" id="SSF69593">
    <property type="entry name" value="Glycerol-3-phosphate (1)-acyltransferase"/>
    <property type="match status" value="1"/>
</dbReference>
<keyword evidence="4 8" id="KW-1133">Transmembrane helix</keyword>
<evidence type="ECO:0000256" key="4">
    <source>
        <dbReference type="ARBA" id="ARBA00022989"/>
    </source>
</evidence>
<dbReference type="AlphaFoldDB" id="A0A516SIV6"/>
<dbReference type="GO" id="GO:0006629">
    <property type="term" value="P:lipid metabolic process"/>
    <property type="evidence" value="ECO:0007669"/>
    <property type="project" value="UniProtKB-KW"/>
</dbReference>
<evidence type="ECO:0000256" key="1">
    <source>
        <dbReference type="ARBA" id="ARBA00004370"/>
    </source>
</evidence>
<evidence type="ECO:0000259" key="9">
    <source>
        <dbReference type="SMART" id="SM00563"/>
    </source>
</evidence>
<gene>
    <name evidence="10" type="ORF">FNU76_17935</name>
</gene>
<accession>A0A516SIV6</accession>
<dbReference type="SMART" id="SM00563">
    <property type="entry name" value="PlsC"/>
    <property type="match status" value="1"/>
</dbReference>
<dbReference type="OrthoDB" id="9806008at2"/>
<feature type="transmembrane region" description="Helical" evidence="8">
    <location>
        <begin position="29"/>
        <end position="51"/>
    </location>
</feature>
<evidence type="ECO:0000256" key="6">
    <source>
        <dbReference type="ARBA" id="ARBA00023136"/>
    </source>
</evidence>
<dbReference type="PANTHER" id="PTHR23063:SF52">
    <property type="entry name" value="LYSOPHOSPHATIDYLCHOLINE ACYLTRANSFERASE"/>
    <property type="match status" value="1"/>
</dbReference>
<evidence type="ECO:0000256" key="8">
    <source>
        <dbReference type="SAM" id="Phobius"/>
    </source>
</evidence>
<keyword evidence="11" id="KW-1185">Reference proteome</keyword>
<keyword evidence="6 8" id="KW-0472">Membrane</keyword>